<keyword evidence="3" id="KW-1185">Reference proteome</keyword>
<gene>
    <name evidence="2" type="ORF">NX02_28750</name>
</gene>
<feature type="region of interest" description="Disordered" evidence="1">
    <location>
        <begin position="153"/>
        <end position="173"/>
    </location>
</feature>
<accession>W0A5K9</accession>
<dbReference type="eggNOG" id="COG2963">
    <property type="taxonomic scope" value="Bacteria"/>
</dbReference>
<proteinExistence type="predicted"/>
<dbReference type="RefSeq" id="WP_053000727.1">
    <property type="nucleotide sequence ID" value="NZ_CP006644.1"/>
</dbReference>
<dbReference type="Proteomes" id="UP000018851">
    <property type="component" value="Chromosome"/>
</dbReference>
<evidence type="ECO:0000256" key="1">
    <source>
        <dbReference type="SAM" id="MobiDB-lite"/>
    </source>
</evidence>
<organism evidence="2 3">
    <name type="scientific">Sphingomonas sanxanigenens DSM 19645 = NX02</name>
    <dbReference type="NCBI Taxonomy" id="1123269"/>
    <lineage>
        <taxon>Bacteria</taxon>
        <taxon>Pseudomonadati</taxon>
        <taxon>Pseudomonadota</taxon>
        <taxon>Alphaproteobacteria</taxon>
        <taxon>Sphingomonadales</taxon>
        <taxon>Sphingomonadaceae</taxon>
        <taxon>Sphingomonas</taxon>
    </lineage>
</organism>
<name>W0A5K9_9SPHN</name>
<evidence type="ECO:0000313" key="2">
    <source>
        <dbReference type="EMBL" id="AHE51762.1"/>
    </source>
</evidence>
<dbReference type="EMBL" id="CP006644">
    <property type="protein sequence ID" value="AHE51762.1"/>
    <property type="molecule type" value="Genomic_DNA"/>
</dbReference>
<dbReference type="STRING" id="1123269.NX02_28750"/>
<evidence type="ECO:0000313" key="3">
    <source>
        <dbReference type="Proteomes" id="UP000018851"/>
    </source>
</evidence>
<dbReference type="HOGENOM" id="CLU_120879_1_1_5"/>
<sequence>MQSTRAGVRVMARPSKWQEEFIRIAAAFAKFGATDREIAEMLSVSERTLNYWKIAHPRLSAALRVGKEAADARVEMALYRRAIGYSYDAVKIVQNRGAAIEHVYVEHVPPDIKACIFWLKNRKPAEWCDRMGHQHTAEDPLASLIMEIASGTSSALRPSPDAATNHAQDIYDD</sequence>
<dbReference type="KEGG" id="ssan:NX02_28750"/>
<dbReference type="AlphaFoldDB" id="W0A5K9"/>
<reference evidence="2 3" key="1">
    <citation type="submission" date="2013-07" db="EMBL/GenBank/DDBJ databases">
        <title>Completed genome of Sphingomonas sanxanigenens NX02.</title>
        <authorList>
            <person name="Ma T."/>
            <person name="Huang H."/>
            <person name="Wu M."/>
            <person name="Li X."/>
            <person name="Li G."/>
        </authorList>
    </citation>
    <scope>NUCLEOTIDE SEQUENCE [LARGE SCALE GENOMIC DNA]</scope>
    <source>
        <strain evidence="2 3">NX02</strain>
    </source>
</reference>
<protein>
    <submittedName>
        <fullName evidence="2">Transposase</fullName>
    </submittedName>
</protein>
<dbReference type="PATRIC" id="fig|1123269.5.peg.5648"/>